<evidence type="ECO:0000256" key="4">
    <source>
        <dbReference type="ARBA" id="ARBA00022892"/>
    </source>
</evidence>
<gene>
    <name evidence="9" type="ORF">DKX38_014275</name>
</gene>
<dbReference type="GO" id="GO:0005525">
    <property type="term" value="F:GTP binding"/>
    <property type="evidence" value="ECO:0007669"/>
    <property type="project" value="UniProtKB-KW"/>
</dbReference>
<evidence type="ECO:0000256" key="3">
    <source>
        <dbReference type="ARBA" id="ARBA00022741"/>
    </source>
</evidence>
<dbReference type="SUPFAM" id="SSF52540">
    <property type="entry name" value="P-loop containing nucleoside triphosphate hydrolases"/>
    <property type="match status" value="1"/>
</dbReference>
<dbReference type="EMBL" id="VDCV01000009">
    <property type="protein sequence ID" value="KAB5541301.1"/>
    <property type="molecule type" value="Genomic_DNA"/>
</dbReference>
<evidence type="ECO:0000256" key="2">
    <source>
        <dbReference type="ARBA" id="ARBA00022707"/>
    </source>
</evidence>
<keyword evidence="5" id="KW-0813">Transport</keyword>
<dbReference type="InterPro" id="IPR024156">
    <property type="entry name" value="Small_GTPase_ARF"/>
</dbReference>
<accession>A0A5N5LGX1</accession>
<evidence type="ECO:0000256" key="7">
    <source>
        <dbReference type="PIRSR" id="PIRSR606689-1"/>
    </source>
</evidence>
<keyword evidence="4" id="KW-0931">ER-Golgi transport</keyword>
<dbReference type="AlphaFoldDB" id="A0A5N5LGX1"/>
<evidence type="ECO:0000313" key="10">
    <source>
        <dbReference type="Proteomes" id="UP000326939"/>
    </source>
</evidence>
<keyword evidence="5" id="KW-0653">Protein transport</keyword>
<keyword evidence="10" id="KW-1185">Reference proteome</keyword>
<dbReference type="InterPro" id="IPR006689">
    <property type="entry name" value="Small_GTPase_ARF/SAR"/>
</dbReference>
<proteinExistence type="inferred from homology"/>
<dbReference type="GO" id="GO:0003924">
    <property type="term" value="F:GTPase activity"/>
    <property type="evidence" value="ECO:0007669"/>
    <property type="project" value="InterPro"/>
</dbReference>
<keyword evidence="2" id="KW-0519">Myristate</keyword>
<dbReference type="GO" id="GO:0046872">
    <property type="term" value="F:metal ion binding"/>
    <property type="evidence" value="ECO:0007669"/>
    <property type="project" value="UniProtKB-KW"/>
</dbReference>
<dbReference type="GO" id="GO:0016192">
    <property type="term" value="P:vesicle-mediated transport"/>
    <property type="evidence" value="ECO:0007669"/>
    <property type="project" value="UniProtKB-KW"/>
</dbReference>
<keyword evidence="2" id="KW-0449">Lipoprotein</keyword>
<feature type="binding site" evidence="8">
    <location>
        <position position="217"/>
    </location>
    <ligand>
        <name>Mg(2+)</name>
        <dbReference type="ChEBI" id="CHEBI:18420"/>
    </ligand>
</feature>
<dbReference type="PANTHER" id="PTHR11711">
    <property type="entry name" value="ADP RIBOSYLATION FACTOR-RELATED"/>
    <property type="match status" value="1"/>
</dbReference>
<dbReference type="Gene3D" id="3.40.50.300">
    <property type="entry name" value="P-loop containing nucleotide triphosphate hydrolases"/>
    <property type="match status" value="2"/>
</dbReference>
<evidence type="ECO:0000256" key="6">
    <source>
        <dbReference type="ARBA" id="ARBA00023134"/>
    </source>
</evidence>
<sequence length="275" mass="30007">MAAVAQVSASLSLSIHDVSAVRSSRTCLPISRLPTSSFARNGTAFATGSPLLISRTSRQKKAAGRATFVSVRCEKSTREDSGVDVWIGRLAMVGFAGVIGVETAKERDFWSQFIQNFGLTAPLPTVALALVILNILKLHLLFIGSNVTIFENVRAMSIFICSKHFPSRSVVSNAYLRLVIFLSDAANRSEYMYKAQICSVRLSEDKEMESEPTPLISFGFNVETVVYKNISFTVWDVGGQQKVQAWYIQSSSATSGSGLDEGLDWLSNNISNEAT</sequence>
<feature type="binding site" evidence="7">
    <location>
        <position position="239"/>
    </location>
    <ligand>
        <name>GTP</name>
        <dbReference type="ChEBI" id="CHEBI:37565"/>
    </ligand>
</feature>
<evidence type="ECO:0000256" key="8">
    <source>
        <dbReference type="PIRSR" id="PIRSR606689-2"/>
    </source>
</evidence>
<evidence type="ECO:0000256" key="1">
    <source>
        <dbReference type="ARBA" id="ARBA00010290"/>
    </source>
</evidence>
<keyword evidence="6 7" id="KW-0342">GTP-binding</keyword>
<keyword evidence="8" id="KW-0479">Metal-binding</keyword>
<dbReference type="GO" id="GO:0015031">
    <property type="term" value="P:protein transport"/>
    <property type="evidence" value="ECO:0007669"/>
    <property type="project" value="UniProtKB-KW"/>
</dbReference>
<evidence type="ECO:0000313" key="9">
    <source>
        <dbReference type="EMBL" id="KAB5541301.1"/>
    </source>
</evidence>
<comment type="caution">
    <text evidence="9">The sequence shown here is derived from an EMBL/GenBank/DDBJ whole genome shotgun (WGS) entry which is preliminary data.</text>
</comment>
<protein>
    <submittedName>
        <fullName evidence="9">Uncharacterized protein</fullName>
    </submittedName>
</protein>
<dbReference type="InterPro" id="IPR027417">
    <property type="entry name" value="P-loop_NTPase"/>
</dbReference>
<comment type="similarity">
    <text evidence="1">Belongs to the small GTPase superfamily. Arf family.</text>
</comment>
<evidence type="ECO:0000256" key="5">
    <source>
        <dbReference type="ARBA" id="ARBA00022927"/>
    </source>
</evidence>
<reference evidence="10" key="1">
    <citation type="journal article" date="2019" name="Gigascience">
        <title>De novo genome assembly of the endangered Acer yangbiense, a plant species with extremely small populations endemic to Yunnan Province, China.</title>
        <authorList>
            <person name="Yang J."/>
            <person name="Wariss H.M."/>
            <person name="Tao L."/>
            <person name="Zhang R."/>
            <person name="Yun Q."/>
            <person name="Hollingsworth P."/>
            <person name="Dao Z."/>
            <person name="Luo G."/>
            <person name="Guo H."/>
            <person name="Ma Y."/>
            <person name="Sun W."/>
        </authorList>
    </citation>
    <scope>NUCLEOTIDE SEQUENCE [LARGE SCALE GENOMIC DNA]</scope>
    <source>
        <strain evidence="10">cv. br00</strain>
    </source>
</reference>
<organism evidence="9 10">
    <name type="scientific">Salix brachista</name>
    <dbReference type="NCBI Taxonomy" id="2182728"/>
    <lineage>
        <taxon>Eukaryota</taxon>
        <taxon>Viridiplantae</taxon>
        <taxon>Streptophyta</taxon>
        <taxon>Embryophyta</taxon>
        <taxon>Tracheophyta</taxon>
        <taxon>Spermatophyta</taxon>
        <taxon>Magnoliopsida</taxon>
        <taxon>eudicotyledons</taxon>
        <taxon>Gunneridae</taxon>
        <taxon>Pentapetalae</taxon>
        <taxon>rosids</taxon>
        <taxon>fabids</taxon>
        <taxon>Malpighiales</taxon>
        <taxon>Salicaceae</taxon>
        <taxon>Saliceae</taxon>
        <taxon>Salix</taxon>
    </lineage>
</organism>
<keyword evidence="8" id="KW-0460">Magnesium</keyword>
<dbReference type="Proteomes" id="UP000326939">
    <property type="component" value="Chromosome 9"/>
</dbReference>
<keyword evidence="3 7" id="KW-0547">Nucleotide-binding</keyword>
<dbReference type="Pfam" id="PF00025">
    <property type="entry name" value="Arf"/>
    <property type="match status" value="1"/>
</dbReference>
<name>A0A5N5LGX1_9ROSI</name>